<accession>A0A918QIL5</accession>
<name>A0A918QIL5_9ACTN</name>
<dbReference type="Proteomes" id="UP000634660">
    <property type="component" value="Unassembled WGS sequence"/>
</dbReference>
<feature type="compositionally biased region" description="Basic and acidic residues" evidence="1">
    <location>
        <begin position="124"/>
        <end position="133"/>
    </location>
</feature>
<gene>
    <name evidence="3" type="ORF">GCM10010371_04480</name>
</gene>
<dbReference type="SUPFAM" id="SSF46955">
    <property type="entry name" value="Putative DNA-binding domain"/>
    <property type="match status" value="1"/>
</dbReference>
<evidence type="ECO:0000313" key="3">
    <source>
        <dbReference type="EMBL" id="GGZ48169.1"/>
    </source>
</evidence>
<evidence type="ECO:0000313" key="4">
    <source>
        <dbReference type="Proteomes" id="UP000634660"/>
    </source>
</evidence>
<comment type="caution">
    <text evidence="3">The sequence shown here is derived from an EMBL/GenBank/DDBJ whole genome shotgun (WGS) entry which is preliminary data.</text>
</comment>
<dbReference type="GO" id="GO:0003677">
    <property type="term" value="F:DNA binding"/>
    <property type="evidence" value="ECO:0007669"/>
    <property type="project" value="InterPro"/>
</dbReference>
<dbReference type="EMBL" id="BMVX01000001">
    <property type="protein sequence ID" value="GGZ48169.1"/>
    <property type="molecule type" value="Genomic_DNA"/>
</dbReference>
<dbReference type="InterPro" id="IPR000551">
    <property type="entry name" value="MerR-type_HTH_dom"/>
</dbReference>
<dbReference type="Gene3D" id="1.10.1660.10">
    <property type="match status" value="1"/>
</dbReference>
<reference evidence="3" key="1">
    <citation type="journal article" date="2014" name="Int. J. Syst. Evol. Microbiol.">
        <title>Complete genome sequence of Corynebacterium casei LMG S-19264T (=DSM 44701T), isolated from a smear-ripened cheese.</title>
        <authorList>
            <consortium name="US DOE Joint Genome Institute (JGI-PGF)"/>
            <person name="Walter F."/>
            <person name="Albersmeier A."/>
            <person name="Kalinowski J."/>
            <person name="Ruckert C."/>
        </authorList>
    </citation>
    <scope>NUCLEOTIDE SEQUENCE</scope>
    <source>
        <strain evidence="3">JCM 4834</strain>
    </source>
</reference>
<evidence type="ECO:0000256" key="1">
    <source>
        <dbReference type="SAM" id="MobiDB-lite"/>
    </source>
</evidence>
<dbReference type="AlphaFoldDB" id="A0A918QIL5"/>
<dbReference type="Pfam" id="PF13411">
    <property type="entry name" value="MerR_1"/>
    <property type="match status" value="1"/>
</dbReference>
<feature type="domain" description="HTH merR-type" evidence="2">
    <location>
        <begin position="2"/>
        <end position="64"/>
    </location>
</feature>
<protein>
    <recommendedName>
        <fullName evidence="2">HTH merR-type domain-containing protein</fullName>
    </recommendedName>
</protein>
<dbReference type="InterPro" id="IPR009061">
    <property type="entry name" value="DNA-bd_dom_put_sf"/>
</dbReference>
<dbReference type="GO" id="GO:0006355">
    <property type="term" value="P:regulation of DNA-templated transcription"/>
    <property type="evidence" value="ECO:0007669"/>
    <property type="project" value="InterPro"/>
</dbReference>
<evidence type="ECO:0000259" key="2">
    <source>
        <dbReference type="Pfam" id="PF13411"/>
    </source>
</evidence>
<organism evidence="3 4">
    <name type="scientific">Streptomyces subrutilus</name>
    <dbReference type="NCBI Taxonomy" id="36818"/>
    <lineage>
        <taxon>Bacteria</taxon>
        <taxon>Bacillati</taxon>
        <taxon>Actinomycetota</taxon>
        <taxon>Actinomycetes</taxon>
        <taxon>Kitasatosporales</taxon>
        <taxon>Streptomycetaceae</taxon>
        <taxon>Streptomyces</taxon>
    </lineage>
</organism>
<sequence>MSRTTGVPVPTIKFHLREGLLPARESTSPNQARHGERHVRGRHLIRAFAAVGGLPLAAVGKVVEAVEDLDRPVRELLGAAPRTVDLVPAATVGPRSGPETADRAASAPEAPAPQAPGSVPGETAQRKSDESPG</sequence>
<reference evidence="3" key="2">
    <citation type="submission" date="2020-09" db="EMBL/GenBank/DDBJ databases">
        <authorList>
            <person name="Sun Q."/>
            <person name="Ohkuma M."/>
        </authorList>
    </citation>
    <scope>NUCLEOTIDE SEQUENCE</scope>
    <source>
        <strain evidence="3">JCM 4834</strain>
    </source>
</reference>
<feature type="region of interest" description="Disordered" evidence="1">
    <location>
        <begin position="88"/>
        <end position="133"/>
    </location>
</feature>
<proteinExistence type="predicted"/>